<dbReference type="HOGENOM" id="CLU_1605724_0_0_1"/>
<organism evidence="2">
    <name type="scientific">Albugo laibachii Nc14</name>
    <dbReference type="NCBI Taxonomy" id="890382"/>
    <lineage>
        <taxon>Eukaryota</taxon>
        <taxon>Sar</taxon>
        <taxon>Stramenopiles</taxon>
        <taxon>Oomycota</taxon>
        <taxon>Peronosporomycetes</taxon>
        <taxon>Albuginales</taxon>
        <taxon>Albuginaceae</taxon>
        <taxon>Albugo</taxon>
    </lineage>
</organism>
<evidence type="ECO:0000313" key="2">
    <source>
        <dbReference type="EMBL" id="CCA23918.1"/>
    </source>
</evidence>
<proteinExistence type="predicted"/>
<keyword evidence="1" id="KW-0732">Signal</keyword>
<accession>F0WRF5</accession>
<reference evidence="2" key="1">
    <citation type="journal article" date="2011" name="PLoS Biol.">
        <title>Gene gain and loss during evolution of obligate parasitism in the white rust pathogen of Arabidopsis thaliana.</title>
        <authorList>
            <person name="Kemen E."/>
            <person name="Gardiner A."/>
            <person name="Schultz-Larsen T."/>
            <person name="Kemen A.C."/>
            <person name="Balmuth A.L."/>
            <person name="Robert-Seilaniantz A."/>
            <person name="Bailey K."/>
            <person name="Holub E."/>
            <person name="Studholme D.J."/>
            <person name="Maclean D."/>
            <person name="Jones J.D."/>
        </authorList>
    </citation>
    <scope>NUCLEOTIDE SEQUENCE</scope>
</reference>
<feature type="signal peptide" evidence="1">
    <location>
        <begin position="1"/>
        <end position="23"/>
    </location>
</feature>
<dbReference type="AlphaFoldDB" id="F0WRF5"/>
<evidence type="ECO:0000256" key="1">
    <source>
        <dbReference type="SAM" id="SignalP"/>
    </source>
</evidence>
<reference evidence="2" key="2">
    <citation type="submission" date="2011-02" db="EMBL/GenBank/DDBJ databases">
        <authorList>
            <person name="MacLean D."/>
        </authorList>
    </citation>
    <scope>NUCLEOTIDE SEQUENCE</scope>
</reference>
<protein>
    <submittedName>
        <fullName evidence="2">AlNc14C213G8958 protein</fullName>
    </submittedName>
</protein>
<name>F0WRF5_9STRA</name>
<sequence>MNVFRLKAFVLAVLNAFSASGHSVERHFVELIESDARRERGLQVKVTPWIFTDDNHLIEPTDTNQIYTLALVVGKHNDSSEAHERSSNAFIQKDLTNSKNAHRHSIHEGTFPKSDAYEIEWKHNWTSLKSLIKSKKLFYISSNTVGMDPLYYVGKKIPRSVFISSG</sequence>
<dbReference type="EMBL" id="FR824258">
    <property type="protein sequence ID" value="CCA23918.1"/>
    <property type="molecule type" value="Genomic_DNA"/>
</dbReference>
<feature type="chain" id="PRO_5003263561" evidence="1">
    <location>
        <begin position="24"/>
        <end position="166"/>
    </location>
</feature>
<gene>
    <name evidence="2" type="primary">AlNc14C213G8958</name>
    <name evidence="2" type="ORF">ALNC14_100620</name>
</gene>